<protein>
    <submittedName>
        <fullName evidence="1">Uncharacterized protein</fullName>
    </submittedName>
</protein>
<evidence type="ECO:0000313" key="1">
    <source>
        <dbReference type="EMBL" id="KAJ8678510.1"/>
    </source>
</evidence>
<evidence type="ECO:0000313" key="2">
    <source>
        <dbReference type="Proteomes" id="UP001239111"/>
    </source>
</evidence>
<accession>A0ACC2P9Q9</accession>
<dbReference type="EMBL" id="CM056742">
    <property type="protein sequence ID" value="KAJ8678510.1"/>
    <property type="molecule type" value="Genomic_DNA"/>
</dbReference>
<name>A0ACC2P9Q9_9HYME</name>
<proteinExistence type="predicted"/>
<dbReference type="Proteomes" id="UP001239111">
    <property type="component" value="Chromosome 2"/>
</dbReference>
<gene>
    <name evidence="1" type="ORF">QAD02_014297</name>
</gene>
<comment type="caution">
    <text evidence="1">The sequence shown here is derived from an EMBL/GenBank/DDBJ whole genome shotgun (WGS) entry which is preliminary data.</text>
</comment>
<keyword evidence="2" id="KW-1185">Reference proteome</keyword>
<organism evidence="1 2">
    <name type="scientific">Eretmocerus hayati</name>
    <dbReference type="NCBI Taxonomy" id="131215"/>
    <lineage>
        <taxon>Eukaryota</taxon>
        <taxon>Metazoa</taxon>
        <taxon>Ecdysozoa</taxon>
        <taxon>Arthropoda</taxon>
        <taxon>Hexapoda</taxon>
        <taxon>Insecta</taxon>
        <taxon>Pterygota</taxon>
        <taxon>Neoptera</taxon>
        <taxon>Endopterygota</taxon>
        <taxon>Hymenoptera</taxon>
        <taxon>Apocrita</taxon>
        <taxon>Proctotrupomorpha</taxon>
        <taxon>Chalcidoidea</taxon>
        <taxon>Aphelinidae</taxon>
        <taxon>Aphelininae</taxon>
        <taxon>Eretmocerus</taxon>
    </lineage>
</organism>
<sequence>MGAMGLVAILVNCALIGLSGQVQRMFPEMSATQTILFIVALEHIMLAIRFVIISAIPDIPSWVATEMAKVEFLRREAVRRLSSTPSPSELQSGVVIGISTINNSAINFVLEKTRHS</sequence>
<reference evidence="1" key="1">
    <citation type="submission" date="2023-04" db="EMBL/GenBank/DDBJ databases">
        <title>A chromosome-level genome assembly of the parasitoid wasp Eretmocerus hayati.</title>
        <authorList>
            <person name="Zhong Y."/>
            <person name="Liu S."/>
            <person name="Liu Y."/>
        </authorList>
    </citation>
    <scope>NUCLEOTIDE SEQUENCE</scope>
    <source>
        <strain evidence="1">ZJU_SS_LIU_2023</strain>
    </source>
</reference>